<dbReference type="GO" id="GO:0030288">
    <property type="term" value="C:outer membrane-bounded periplasmic space"/>
    <property type="evidence" value="ECO:0007669"/>
    <property type="project" value="TreeGrafter"/>
</dbReference>
<organism evidence="5 6">
    <name type="scientific">Cupriavidus pauculus</name>
    <dbReference type="NCBI Taxonomy" id="82633"/>
    <lineage>
        <taxon>Bacteria</taxon>
        <taxon>Pseudomonadati</taxon>
        <taxon>Pseudomonadota</taxon>
        <taxon>Betaproteobacteria</taxon>
        <taxon>Burkholderiales</taxon>
        <taxon>Burkholderiaceae</taxon>
        <taxon>Cupriavidus</taxon>
    </lineage>
</organism>
<dbReference type="RefSeq" id="WP_017510556.1">
    <property type="nucleotide sequence ID" value="NZ_BAAAED010000057.1"/>
</dbReference>
<evidence type="ECO:0000313" key="6">
    <source>
        <dbReference type="Proteomes" id="UP000270411"/>
    </source>
</evidence>
<dbReference type="PANTHER" id="PTHR30085">
    <property type="entry name" value="AMINO ACID ABC TRANSPORTER PERMEASE"/>
    <property type="match status" value="1"/>
</dbReference>
<evidence type="ECO:0000256" key="1">
    <source>
        <dbReference type="ARBA" id="ARBA00010333"/>
    </source>
</evidence>
<dbReference type="InterPro" id="IPR001638">
    <property type="entry name" value="Solute-binding_3/MltF_N"/>
</dbReference>
<dbReference type="AlphaFoldDB" id="A0A3G8GVB2"/>
<protein>
    <submittedName>
        <fullName evidence="5">ABC transporter substrate-binding protein</fullName>
    </submittedName>
</protein>
<dbReference type="OrthoDB" id="7241844at2"/>
<accession>A0A3G8GVB2</accession>
<dbReference type="Pfam" id="PF00497">
    <property type="entry name" value="SBP_bac_3"/>
    <property type="match status" value="1"/>
</dbReference>
<keyword evidence="3" id="KW-0732">Signal</keyword>
<dbReference type="Proteomes" id="UP000270411">
    <property type="component" value="Plasmid unnamed1"/>
</dbReference>
<geneLocation type="plasmid" evidence="5">
    <name>unnamed1</name>
</geneLocation>
<proteinExistence type="inferred from homology"/>
<dbReference type="InterPro" id="IPR051455">
    <property type="entry name" value="Bact_solute-bind_prot3"/>
</dbReference>
<dbReference type="CDD" id="cd13693">
    <property type="entry name" value="PBP2_polar_AA"/>
    <property type="match status" value="1"/>
</dbReference>
<dbReference type="EMBL" id="CP033968">
    <property type="protein sequence ID" value="AZG11949.1"/>
    <property type="molecule type" value="Genomic_DNA"/>
</dbReference>
<dbReference type="Gene3D" id="3.40.190.10">
    <property type="entry name" value="Periplasmic binding protein-like II"/>
    <property type="match status" value="2"/>
</dbReference>
<evidence type="ECO:0000256" key="3">
    <source>
        <dbReference type="ARBA" id="ARBA00022729"/>
    </source>
</evidence>
<dbReference type="GO" id="GO:0006865">
    <property type="term" value="P:amino acid transport"/>
    <property type="evidence" value="ECO:0007669"/>
    <property type="project" value="TreeGrafter"/>
</dbReference>
<evidence type="ECO:0000259" key="4">
    <source>
        <dbReference type="SMART" id="SM00062"/>
    </source>
</evidence>
<dbReference type="KEGG" id="cpau:EHF44_00205"/>
<dbReference type="SMART" id="SM00062">
    <property type="entry name" value="PBPb"/>
    <property type="match status" value="1"/>
</dbReference>
<keyword evidence="2" id="KW-0813">Transport</keyword>
<dbReference type="GeneID" id="92820719"/>
<name>A0A3G8GVB2_9BURK</name>
<comment type="similarity">
    <text evidence="1">Belongs to the bacterial solute-binding protein 3 family.</text>
</comment>
<sequence length="274" mass="29892">MRKLIVWATAALSALTVVQAYAQSPALDRIKNSGVLRVGVKTDYKPFGYLDPKGAVVGLEPDLAADLAQKLKVKLELVPVQTANRIEFLQQGRIDLMIATMSVNDQRRKVVGVIEPFYYAGGTSLLARKSAGIKTWEDVRGKDICGTQGAYYNRAVAQKYGANIVAFPGNVEALNALLTGSCVGFVQDSTLLASIISSGEAKWNDYTTPLPVQDLQPWAIAVPIGELNTAYGDFVRKTVTQWHASGYLIEEEKKWGLKPTEFLKENQTKLAAGK</sequence>
<reference evidence="6" key="1">
    <citation type="submission" date="2018-11" db="EMBL/GenBank/DDBJ databases">
        <title>FDA dAtabase for Regulatory Grade micrObial Sequences (FDA-ARGOS): Supporting development and validation of Infectious Disease Dx tests.</title>
        <authorList>
            <person name="Goldberg B."/>
            <person name="Campos J."/>
            <person name="Tallon L."/>
            <person name="Sadzewicz L."/>
            <person name="Zhao X."/>
            <person name="Vavikolanu K."/>
            <person name="Mehta A."/>
            <person name="Aluvathingal J."/>
            <person name="Nadendla S."/>
            <person name="Geyer C."/>
            <person name="Nandy P."/>
            <person name="Yan Y."/>
            <person name="Sichtig H."/>
        </authorList>
    </citation>
    <scope>NUCLEOTIDE SEQUENCE [LARGE SCALE GENOMIC DNA]</scope>
    <source>
        <strain evidence="6">FDAARGOS_614</strain>
        <plasmid evidence="6">unnamed1</plasmid>
    </source>
</reference>
<gene>
    <name evidence="5" type="ORF">EHF44_00205</name>
</gene>
<dbReference type="PANTHER" id="PTHR30085:SF6">
    <property type="entry name" value="ABC TRANSPORTER GLUTAMINE-BINDING PROTEIN GLNH"/>
    <property type="match status" value="1"/>
</dbReference>
<keyword evidence="5" id="KW-0614">Plasmid</keyword>
<feature type="domain" description="Solute-binding protein family 3/N-terminal" evidence="4">
    <location>
        <begin position="35"/>
        <end position="259"/>
    </location>
</feature>
<dbReference type="SUPFAM" id="SSF53850">
    <property type="entry name" value="Periplasmic binding protein-like II"/>
    <property type="match status" value="1"/>
</dbReference>
<evidence type="ECO:0000313" key="5">
    <source>
        <dbReference type="EMBL" id="AZG11949.1"/>
    </source>
</evidence>
<dbReference type="GO" id="GO:0005576">
    <property type="term" value="C:extracellular region"/>
    <property type="evidence" value="ECO:0007669"/>
    <property type="project" value="TreeGrafter"/>
</dbReference>
<evidence type="ECO:0000256" key="2">
    <source>
        <dbReference type="ARBA" id="ARBA00022448"/>
    </source>
</evidence>